<accession>A0AAV5T8N0</accession>
<reference evidence="2" key="1">
    <citation type="submission" date="2023-10" db="EMBL/GenBank/DDBJ databases">
        <title>Genome assembly of Pristionchus species.</title>
        <authorList>
            <person name="Yoshida K."/>
            <person name="Sommer R.J."/>
        </authorList>
    </citation>
    <scope>NUCLEOTIDE SEQUENCE</scope>
    <source>
        <strain evidence="2">RS0144</strain>
    </source>
</reference>
<feature type="non-terminal residue" evidence="2">
    <location>
        <position position="122"/>
    </location>
</feature>
<evidence type="ECO:0000313" key="2">
    <source>
        <dbReference type="EMBL" id="GMS88695.1"/>
    </source>
</evidence>
<feature type="domain" description="C2H2-type" evidence="1">
    <location>
        <begin position="49"/>
        <end position="72"/>
    </location>
</feature>
<sequence>ISGAMHKARKKTRLSKECIEKHIDEIIGVSQKEGVTIDPLSLSSRKTVYECPYKGCSSEFNATGLFRHLQTHTVQENCSMSCPFCSKRMNSILLIAHLENSHPELDVKGELRELNASIDPKH</sequence>
<dbReference type="AlphaFoldDB" id="A0AAV5T8N0"/>
<dbReference type="Gene3D" id="3.30.160.60">
    <property type="entry name" value="Classic Zinc Finger"/>
    <property type="match status" value="1"/>
</dbReference>
<organism evidence="2 3">
    <name type="scientific">Pristionchus entomophagus</name>
    <dbReference type="NCBI Taxonomy" id="358040"/>
    <lineage>
        <taxon>Eukaryota</taxon>
        <taxon>Metazoa</taxon>
        <taxon>Ecdysozoa</taxon>
        <taxon>Nematoda</taxon>
        <taxon>Chromadorea</taxon>
        <taxon>Rhabditida</taxon>
        <taxon>Rhabditina</taxon>
        <taxon>Diplogasteromorpha</taxon>
        <taxon>Diplogasteroidea</taxon>
        <taxon>Neodiplogasteridae</taxon>
        <taxon>Pristionchus</taxon>
    </lineage>
</organism>
<dbReference type="SMART" id="SM00355">
    <property type="entry name" value="ZnF_C2H2"/>
    <property type="match status" value="2"/>
</dbReference>
<dbReference type="EMBL" id="BTSX01000003">
    <property type="protein sequence ID" value="GMS88695.1"/>
    <property type="molecule type" value="Genomic_DNA"/>
</dbReference>
<dbReference type="InterPro" id="IPR008598">
    <property type="entry name" value="Di19_Zn-bd"/>
</dbReference>
<feature type="non-terminal residue" evidence="2">
    <location>
        <position position="1"/>
    </location>
</feature>
<keyword evidence="3" id="KW-1185">Reference proteome</keyword>
<dbReference type="Proteomes" id="UP001432027">
    <property type="component" value="Unassembled WGS sequence"/>
</dbReference>
<name>A0AAV5T8N0_9BILA</name>
<comment type="caution">
    <text evidence="2">The sequence shown here is derived from an EMBL/GenBank/DDBJ whole genome shotgun (WGS) entry which is preliminary data.</text>
</comment>
<feature type="domain" description="C2H2-type" evidence="1">
    <location>
        <begin position="80"/>
        <end position="102"/>
    </location>
</feature>
<evidence type="ECO:0000259" key="1">
    <source>
        <dbReference type="SMART" id="SM00355"/>
    </source>
</evidence>
<protein>
    <recommendedName>
        <fullName evidence="1">C2H2-type domain-containing protein</fullName>
    </recommendedName>
</protein>
<proteinExistence type="predicted"/>
<dbReference type="Pfam" id="PF05605">
    <property type="entry name" value="zf-Di19"/>
    <property type="match status" value="1"/>
</dbReference>
<dbReference type="InterPro" id="IPR013087">
    <property type="entry name" value="Znf_C2H2_type"/>
</dbReference>
<evidence type="ECO:0000313" key="3">
    <source>
        <dbReference type="Proteomes" id="UP001432027"/>
    </source>
</evidence>
<gene>
    <name evidence="2" type="ORF">PENTCL1PPCAC_10870</name>
</gene>